<evidence type="ECO:0000259" key="9">
    <source>
        <dbReference type="Pfam" id="PF07992"/>
    </source>
</evidence>
<evidence type="ECO:0000259" key="10">
    <source>
        <dbReference type="Pfam" id="PF18113"/>
    </source>
</evidence>
<proteinExistence type="inferred from homology"/>
<dbReference type="Pfam" id="PF18113">
    <property type="entry name" value="Rbx_binding"/>
    <property type="match status" value="1"/>
</dbReference>
<evidence type="ECO:0000256" key="2">
    <source>
        <dbReference type="ARBA" id="ARBA00004496"/>
    </source>
</evidence>
<dbReference type="AlphaFoldDB" id="A0A4R8J0K7"/>
<evidence type="ECO:0000256" key="6">
    <source>
        <dbReference type="ARBA" id="ARBA00022827"/>
    </source>
</evidence>
<comment type="caution">
    <text evidence="11">The sequence shown here is derived from an EMBL/GenBank/DDBJ whole genome shotgun (WGS) entry which is preliminary data.</text>
</comment>
<evidence type="ECO:0000256" key="8">
    <source>
        <dbReference type="ARBA" id="ARBA00023027"/>
    </source>
</evidence>
<protein>
    <submittedName>
        <fullName evidence="11">Rubredoxin-NAD+ reductase</fullName>
    </submittedName>
</protein>
<evidence type="ECO:0000256" key="5">
    <source>
        <dbReference type="ARBA" id="ARBA00022630"/>
    </source>
</evidence>
<comment type="subcellular location">
    <subcellularLocation>
        <location evidence="2">Cytoplasm</location>
    </subcellularLocation>
</comment>
<feature type="domain" description="FAD/NAD(P)-binding" evidence="9">
    <location>
        <begin position="6"/>
        <end position="287"/>
    </location>
</feature>
<dbReference type="Gene3D" id="3.50.50.60">
    <property type="entry name" value="FAD/NAD(P)-binding domain"/>
    <property type="match status" value="2"/>
</dbReference>
<sequence>MPQSEYDLVIIGSGLAGYTLAREFRKLDTTARLLIISRDDGVFYSKPMLSNALAGNKTPDQLVMKPVEKMREELAADIWLETDITSIDSQAHQLVSSQGEVKYGQLVLGLGAAPRQLPLQGEAADQVISVNDLTAYRTFRQQLEGKQQITVIGPGLVGCEFANDLLRSGHQVQVVGPDSYPLSLLLPEAIGQRMQKVLAEKGFEWYLARTVDRIDRQDGGLKLTLSDATELQSDFVLSAAGLVPNIELAQAAGLKVNRGIEVDRRLATSAPDIYALGDCAEVDGLWLPYVMPIMNAARALAKTLASEPTDLVYPPMPVVVKTPDFPLVISPPPKAAGDGQWQIESDDSGLRALFVGTDERLLGFVLTEEKVKEKQSLTKQLPNVLDSAPSP</sequence>
<keyword evidence="8" id="KW-0520">NAD</keyword>
<gene>
    <name evidence="11" type="ORF">EDC23_0058</name>
</gene>
<dbReference type="GO" id="GO:0016491">
    <property type="term" value="F:oxidoreductase activity"/>
    <property type="evidence" value="ECO:0007669"/>
    <property type="project" value="UniProtKB-KW"/>
</dbReference>
<dbReference type="GO" id="GO:0005737">
    <property type="term" value="C:cytoplasm"/>
    <property type="evidence" value="ECO:0007669"/>
    <property type="project" value="UniProtKB-SubCell"/>
</dbReference>
<dbReference type="InterPro" id="IPR050260">
    <property type="entry name" value="FAD-bd_OxRdtase"/>
</dbReference>
<reference evidence="11 12" key="1">
    <citation type="submission" date="2019-03" db="EMBL/GenBank/DDBJ databases">
        <title>Genomic Encyclopedia of Type Strains, Phase IV (KMG-IV): sequencing the most valuable type-strain genomes for metagenomic binning, comparative biology and taxonomic classification.</title>
        <authorList>
            <person name="Goeker M."/>
        </authorList>
    </citation>
    <scope>NUCLEOTIDE SEQUENCE [LARGE SCALE GENOMIC DNA]</scope>
    <source>
        <strain evidence="11 12">DSM 16326</strain>
    </source>
</reference>
<feature type="domain" description="Rubredoxin binding" evidence="10">
    <location>
        <begin position="311"/>
        <end position="381"/>
    </location>
</feature>
<dbReference type="PANTHER" id="PTHR43429">
    <property type="entry name" value="PYRIDINE NUCLEOTIDE-DISULFIDE OXIDOREDUCTASE DOMAIN-CONTAINING"/>
    <property type="match status" value="1"/>
</dbReference>
<name>A0A4R8J0K7_9GAMM</name>
<keyword evidence="4" id="KW-0963">Cytoplasm</keyword>
<keyword evidence="6" id="KW-0274">FAD</keyword>
<dbReference type="EMBL" id="SOQX01000001">
    <property type="protein sequence ID" value="TDY03689.1"/>
    <property type="molecule type" value="Genomic_DNA"/>
</dbReference>
<comment type="cofactor">
    <cofactor evidence="1">
        <name>FAD</name>
        <dbReference type="ChEBI" id="CHEBI:57692"/>
    </cofactor>
</comment>
<dbReference type="OrthoDB" id="9808980at2"/>
<keyword evidence="7" id="KW-0560">Oxidoreductase</keyword>
<keyword evidence="12" id="KW-1185">Reference proteome</keyword>
<comment type="similarity">
    <text evidence="3">Belongs to the FAD-dependent oxidoreductase family.</text>
</comment>
<dbReference type="InterPro" id="IPR023753">
    <property type="entry name" value="FAD/NAD-binding_dom"/>
</dbReference>
<evidence type="ECO:0000313" key="12">
    <source>
        <dbReference type="Proteomes" id="UP000294914"/>
    </source>
</evidence>
<dbReference type="RefSeq" id="WP_134080279.1">
    <property type="nucleotide sequence ID" value="NZ_SOQX01000001.1"/>
</dbReference>
<evidence type="ECO:0000256" key="3">
    <source>
        <dbReference type="ARBA" id="ARBA00006442"/>
    </source>
</evidence>
<dbReference type="PRINTS" id="PR00411">
    <property type="entry name" value="PNDRDTASEI"/>
</dbReference>
<evidence type="ECO:0000313" key="11">
    <source>
        <dbReference type="EMBL" id="TDY03689.1"/>
    </source>
</evidence>
<evidence type="ECO:0000256" key="7">
    <source>
        <dbReference type="ARBA" id="ARBA00023002"/>
    </source>
</evidence>
<keyword evidence="5" id="KW-0285">Flavoprotein</keyword>
<organism evidence="11 12">
    <name type="scientific">Thiohalophilus thiocyanatoxydans</name>
    <dbReference type="NCBI Taxonomy" id="381308"/>
    <lineage>
        <taxon>Bacteria</taxon>
        <taxon>Pseudomonadati</taxon>
        <taxon>Pseudomonadota</taxon>
        <taxon>Gammaproteobacteria</taxon>
        <taxon>Thiohalomonadales</taxon>
        <taxon>Thiohalophilaceae</taxon>
        <taxon>Thiohalophilus</taxon>
    </lineage>
</organism>
<dbReference type="SUPFAM" id="SSF51905">
    <property type="entry name" value="FAD/NAD(P)-binding domain"/>
    <property type="match status" value="1"/>
</dbReference>
<evidence type="ECO:0000256" key="1">
    <source>
        <dbReference type="ARBA" id="ARBA00001974"/>
    </source>
</evidence>
<dbReference type="PRINTS" id="PR00368">
    <property type="entry name" value="FADPNR"/>
</dbReference>
<dbReference type="Proteomes" id="UP000294914">
    <property type="component" value="Unassembled WGS sequence"/>
</dbReference>
<dbReference type="InterPro" id="IPR041364">
    <property type="entry name" value="Rbx-bd"/>
</dbReference>
<dbReference type="PANTHER" id="PTHR43429:SF3">
    <property type="entry name" value="NITRITE REDUCTASE [NAD(P)H]"/>
    <property type="match status" value="1"/>
</dbReference>
<evidence type="ECO:0000256" key="4">
    <source>
        <dbReference type="ARBA" id="ARBA00022490"/>
    </source>
</evidence>
<dbReference type="Pfam" id="PF07992">
    <property type="entry name" value="Pyr_redox_2"/>
    <property type="match status" value="1"/>
</dbReference>
<accession>A0A4R8J0K7</accession>
<dbReference type="InterPro" id="IPR036188">
    <property type="entry name" value="FAD/NAD-bd_sf"/>
</dbReference>
<dbReference type="Gene3D" id="3.30.390.120">
    <property type="match status" value="1"/>
</dbReference>